<dbReference type="EMBL" id="AFRT01000387">
    <property type="protein sequence ID" value="ELU44182.1"/>
    <property type="molecule type" value="Genomic_DNA"/>
</dbReference>
<evidence type="ECO:0000313" key="2">
    <source>
        <dbReference type="Proteomes" id="UP000011668"/>
    </source>
</evidence>
<protein>
    <submittedName>
        <fullName evidence="1">Uncharacterized protein</fullName>
    </submittedName>
</protein>
<dbReference type="AlphaFoldDB" id="L8X4Z6"/>
<reference evidence="1 2" key="1">
    <citation type="journal article" date="2013" name="Nat. Commun.">
        <title>The evolution and pathogenic mechanisms of the rice sheath blight pathogen.</title>
        <authorList>
            <person name="Zheng A."/>
            <person name="Lin R."/>
            <person name="Xu L."/>
            <person name="Qin P."/>
            <person name="Tang C."/>
            <person name="Ai P."/>
            <person name="Zhang D."/>
            <person name="Liu Y."/>
            <person name="Sun Z."/>
            <person name="Feng H."/>
            <person name="Wang Y."/>
            <person name="Chen Y."/>
            <person name="Liang X."/>
            <person name="Fu R."/>
            <person name="Li Q."/>
            <person name="Zhang J."/>
            <person name="Yu X."/>
            <person name="Xie Z."/>
            <person name="Ding L."/>
            <person name="Guan P."/>
            <person name="Tang J."/>
            <person name="Liang Y."/>
            <person name="Wang S."/>
            <person name="Deng Q."/>
            <person name="Li S."/>
            <person name="Zhu J."/>
            <person name="Wang L."/>
            <person name="Liu H."/>
            <person name="Li P."/>
        </authorList>
    </citation>
    <scope>NUCLEOTIDE SEQUENCE [LARGE SCALE GENOMIC DNA]</scope>
    <source>
        <strain evidence="2">AG-1 IA</strain>
    </source>
</reference>
<comment type="caution">
    <text evidence="1">The sequence shown here is derived from an EMBL/GenBank/DDBJ whole genome shotgun (WGS) entry which is preliminary data.</text>
</comment>
<proteinExistence type="predicted"/>
<dbReference type="Proteomes" id="UP000011668">
    <property type="component" value="Unassembled WGS sequence"/>
</dbReference>
<sequence length="77" mass="9173">MWPPIVPMPAIVYQVFSILHKPHPPSLEHGIKRIKQTEEAIKAQKERERVKIDRLVSIEKDVFDRVSSYVMHWRVRT</sequence>
<name>L8X4Z6_THACA</name>
<evidence type="ECO:0000313" key="1">
    <source>
        <dbReference type="EMBL" id="ELU44182.1"/>
    </source>
</evidence>
<dbReference type="HOGENOM" id="CLU_2639792_0_0_1"/>
<accession>L8X4Z6</accession>
<gene>
    <name evidence="1" type="ORF">AG1IA_01792</name>
</gene>
<keyword evidence="2" id="KW-1185">Reference proteome</keyword>
<organism evidence="1 2">
    <name type="scientific">Thanatephorus cucumeris (strain AG1-IA)</name>
    <name type="common">Rice sheath blight fungus</name>
    <name type="synonym">Rhizoctonia solani</name>
    <dbReference type="NCBI Taxonomy" id="983506"/>
    <lineage>
        <taxon>Eukaryota</taxon>
        <taxon>Fungi</taxon>
        <taxon>Dikarya</taxon>
        <taxon>Basidiomycota</taxon>
        <taxon>Agaricomycotina</taxon>
        <taxon>Agaricomycetes</taxon>
        <taxon>Cantharellales</taxon>
        <taxon>Ceratobasidiaceae</taxon>
        <taxon>Rhizoctonia</taxon>
        <taxon>Rhizoctonia solani AG-1</taxon>
    </lineage>
</organism>